<evidence type="ECO:0000256" key="3">
    <source>
        <dbReference type="ARBA" id="ARBA00022527"/>
    </source>
</evidence>
<dbReference type="EC" id="2.7.11.1" evidence="2"/>
<dbReference type="InterPro" id="IPR000719">
    <property type="entry name" value="Prot_kinase_dom"/>
</dbReference>
<evidence type="ECO:0000256" key="11">
    <source>
        <dbReference type="ARBA" id="ARBA00023136"/>
    </source>
</evidence>
<evidence type="ECO:0000256" key="10">
    <source>
        <dbReference type="ARBA" id="ARBA00022989"/>
    </source>
</evidence>
<dbReference type="AlphaFoldDB" id="A0A7J7KY56"/>
<keyword evidence="7" id="KW-0547">Nucleotide-binding</keyword>
<dbReference type="EMBL" id="JACGCM010002801">
    <property type="protein sequence ID" value="KAF6135296.1"/>
    <property type="molecule type" value="Genomic_DNA"/>
</dbReference>
<evidence type="ECO:0000256" key="7">
    <source>
        <dbReference type="ARBA" id="ARBA00022741"/>
    </source>
</evidence>
<evidence type="ECO:0000313" key="16">
    <source>
        <dbReference type="EMBL" id="KAF6135296.1"/>
    </source>
</evidence>
<evidence type="ECO:0000256" key="5">
    <source>
        <dbReference type="ARBA" id="ARBA00022692"/>
    </source>
</evidence>
<evidence type="ECO:0000256" key="13">
    <source>
        <dbReference type="ARBA" id="ARBA00048679"/>
    </source>
</evidence>
<dbReference type="GO" id="GO:0004674">
    <property type="term" value="F:protein serine/threonine kinase activity"/>
    <property type="evidence" value="ECO:0007669"/>
    <property type="project" value="UniProtKB-KW"/>
</dbReference>
<evidence type="ECO:0000256" key="4">
    <source>
        <dbReference type="ARBA" id="ARBA00022679"/>
    </source>
</evidence>
<keyword evidence="9" id="KW-0067">ATP-binding</keyword>
<dbReference type="PROSITE" id="PS50011">
    <property type="entry name" value="PROTEIN_KINASE_DOM"/>
    <property type="match status" value="1"/>
</dbReference>
<feature type="compositionally biased region" description="Basic and acidic residues" evidence="14">
    <location>
        <begin position="1"/>
        <end position="18"/>
    </location>
</feature>
<dbReference type="OrthoDB" id="970607at2759"/>
<dbReference type="SUPFAM" id="SSF56112">
    <property type="entry name" value="Protein kinase-like (PK-like)"/>
    <property type="match status" value="1"/>
</dbReference>
<evidence type="ECO:0000256" key="12">
    <source>
        <dbReference type="ARBA" id="ARBA00047899"/>
    </source>
</evidence>
<protein>
    <recommendedName>
        <fullName evidence="2">non-specific serine/threonine protein kinase</fullName>
        <ecNumber evidence="2">2.7.11.1</ecNumber>
    </recommendedName>
</protein>
<dbReference type="Proteomes" id="UP000541444">
    <property type="component" value="Unassembled WGS sequence"/>
</dbReference>
<keyword evidence="6" id="KW-0732">Signal</keyword>
<evidence type="ECO:0000313" key="17">
    <source>
        <dbReference type="Proteomes" id="UP000541444"/>
    </source>
</evidence>
<evidence type="ECO:0000256" key="6">
    <source>
        <dbReference type="ARBA" id="ARBA00022729"/>
    </source>
</evidence>
<keyword evidence="11" id="KW-0472">Membrane</keyword>
<reference evidence="16 17" key="1">
    <citation type="journal article" date="2020" name="IScience">
        <title>Genome Sequencing of the Endangered Kingdonia uniflora (Circaeasteraceae, Ranunculales) Reveals Potential Mechanisms of Evolutionary Specialization.</title>
        <authorList>
            <person name="Sun Y."/>
            <person name="Deng T."/>
            <person name="Zhang A."/>
            <person name="Moore M.J."/>
            <person name="Landis J.B."/>
            <person name="Lin N."/>
            <person name="Zhang H."/>
            <person name="Zhang X."/>
            <person name="Huang J."/>
            <person name="Zhang X."/>
            <person name="Sun H."/>
            <person name="Wang H."/>
        </authorList>
    </citation>
    <scope>NUCLEOTIDE SEQUENCE [LARGE SCALE GENOMIC DNA]</scope>
    <source>
        <strain evidence="16">TB1705</strain>
        <tissue evidence="16">Leaf</tissue>
    </source>
</reference>
<evidence type="ECO:0000256" key="14">
    <source>
        <dbReference type="SAM" id="MobiDB-lite"/>
    </source>
</evidence>
<keyword evidence="8" id="KW-0418">Kinase</keyword>
<organism evidence="16 17">
    <name type="scientific">Kingdonia uniflora</name>
    <dbReference type="NCBI Taxonomy" id="39325"/>
    <lineage>
        <taxon>Eukaryota</taxon>
        <taxon>Viridiplantae</taxon>
        <taxon>Streptophyta</taxon>
        <taxon>Embryophyta</taxon>
        <taxon>Tracheophyta</taxon>
        <taxon>Spermatophyta</taxon>
        <taxon>Magnoliopsida</taxon>
        <taxon>Ranunculales</taxon>
        <taxon>Circaeasteraceae</taxon>
        <taxon>Kingdonia</taxon>
    </lineage>
</organism>
<keyword evidence="10" id="KW-1133">Transmembrane helix</keyword>
<feature type="compositionally biased region" description="Low complexity" evidence="14">
    <location>
        <begin position="19"/>
        <end position="45"/>
    </location>
</feature>
<evidence type="ECO:0000256" key="8">
    <source>
        <dbReference type="ARBA" id="ARBA00022777"/>
    </source>
</evidence>
<dbReference type="PANTHER" id="PTHR47974:SF19">
    <property type="entry name" value="RECEPTOR-LIKE SERINE_THREONINE-PROTEIN KINASE"/>
    <property type="match status" value="1"/>
</dbReference>
<dbReference type="GO" id="GO:0005524">
    <property type="term" value="F:ATP binding"/>
    <property type="evidence" value="ECO:0007669"/>
    <property type="project" value="UniProtKB-KW"/>
</dbReference>
<dbReference type="GO" id="GO:0016020">
    <property type="term" value="C:membrane"/>
    <property type="evidence" value="ECO:0007669"/>
    <property type="project" value="UniProtKB-SubCell"/>
</dbReference>
<evidence type="ECO:0000256" key="9">
    <source>
        <dbReference type="ARBA" id="ARBA00022840"/>
    </source>
</evidence>
<dbReference type="Gene3D" id="1.10.510.10">
    <property type="entry name" value="Transferase(Phosphotransferase) domain 1"/>
    <property type="match status" value="1"/>
</dbReference>
<feature type="domain" description="Protein kinase" evidence="15">
    <location>
        <begin position="73"/>
        <end position="352"/>
    </location>
</feature>
<keyword evidence="3" id="KW-0723">Serine/threonine-protein kinase</keyword>
<comment type="caution">
    <text evidence="16">The sequence shown here is derived from an EMBL/GenBank/DDBJ whole genome shotgun (WGS) entry which is preliminary data.</text>
</comment>
<dbReference type="Gene3D" id="3.30.200.20">
    <property type="entry name" value="Phosphorylase Kinase, domain 1"/>
    <property type="match status" value="1"/>
</dbReference>
<evidence type="ECO:0000259" key="15">
    <source>
        <dbReference type="PROSITE" id="PS50011"/>
    </source>
</evidence>
<keyword evidence="5" id="KW-0812">Transmembrane</keyword>
<dbReference type="FunFam" id="1.10.510.10:FF:001023">
    <property type="entry name" value="Os07g0541700 protein"/>
    <property type="match status" value="1"/>
</dbReference>
<feature type="region of interest" description="Disordered" evidence="14">
    <location>
        <begin position="1"/>
        <end position="45"/>
    </location>
</feature>
<sequence length="352" mass="38910">MIAETESKSNGDAEDSRAETASARRTAGSSTSRTATTSVPSTSSSGLTGLVPHDFVFIYTFMETRFASMDSQIQTQFQLVRADIGRLQTSVDGLSSIVRDIACLVYMDFKGYALEYGCSETSVNTRGATTAGLTDSKQICWGRHLMGSSLAVRGSFGPFRCRELQILTKNFSEKLEAGSFGSVYKGALPYATLIAVKMLEELRQGEKEIQAEISTIGKIQDVNMDSQLDWKMRFQIVLGTTKGLSFFHEKCRDCIVHCDIEPENILLDVDFCSKVADFGLAKILGREFSRVITMIRGTRGYLAPEWISSLAITPKADVYSYGMMLLEIVSGRQNIDRSKDGNYEFFPTCAVR</sequence>
<dbReference type="Pfam" id="PF00069">
    <property type="entry name" value="Pkinase"/>
    <property type="match status" value="1"/>
</dbReference>
<keyword evidence="17" id="KW-1185">Reference proteome</keyword>
<dbReference type="InterPro" id="IPR011009">
    <property type="entry name" value="Kinase-like_dom_sf"/>
</dbReference>
<keyword evidence="4" id="KW-0808">Transferase</keyword>
<gene>
    <name evidence="16" type="ORF">GIB67_038852</name>
</gene>
<proteinExistence type="predicted"/>
<comment type="catalytic activity">
    <reaction evidence="12">
        <text>L-threonyl-[protein] + ATP = O-phospho-L-threonyl-[protein] + ADP + H(+)</text>
        <dbReference type="Rhea" id="RHEA:46608"/>
        <dbReference type="Rhea" id="RHEA-COMP:11060"/>
        <dbReference type="Rhea" id="RHEA-COMP:11605"/>
        <dbReference type="ChEBI" id="CHEBI:15378"/>
        <dbReference type="ChEBI" id="CHEBI:30013"/>
        <dbReference type="ChEBI" id="CHEBI:30616"/>
        <dbReference type="ChEBI" id="CHEBI:61977"/>
        <dbReference type="ChEBI" id="CHEBI:456216"/>
        <dbReference type="EC" id="2.7.11.1"/>
    </reaction>
</comment>
<evidence type="ECO:0000256" key="1">
    <source>
        <dbReference type="ARBA" id="ARBA00004167"/>
    </source>
</evidence>
<accession>A0A7J7KY56</accession>
<comment type="subcellular location">
    <subcellularLocation>
        <location evidence="1">Membrane</location>
        <topology evidence="1">Single-pass membrane protein</topology>
    </subcellularLocation>
</comment>
<name>A0A7J7KY56_9MAGN</name>
<comment type="catalytic activity">
    <reaction evidence="13">
        <text>L-seryl-[protein] + ATP = O-phospho-L-seryl-[protein] + ADP + H(+)</text>
        <dbReference type="Rhea" id="RHEA:17989"/>
        <dbReference type="Rhea" id="RHEA-COMP:9863"/>
        <dbReference type="Rhea" id="RHEA-COMP:11604"/>
        <dbReference type="ChEBI" id="CHEBI:15378"/>
        <dbReference type="ChEBI" id="CHEBI:29999"/>
        <dbReference type="ChEBI" id="CHEBI:30616"/>
        <dbReference type="ChEBI" id="CHEBI:83421"/>
        <dbReference type="ChEBI" id="CHEBI:456216"/>
        <dbReference type="EC" id="2.7.11.1"/>
    </reaction>
</comment>
<evidence type="ECO:0000256" key="2">
    <source>
        <dbReference type="ARBA" id="ARBA00012513"/>
    </source>
</evidence>
<dbReference type="PANTHER" id="PTHR47974">
    <property type="entry name" value="OS07G0415500 PROTEIN"/>
    <property type="match status" value="1"/>
</dbReference>